<organism evidence="5 6">
    <name type="scientific">Microbacterium immunditiarum</name>
    <dbReference type="NCBI Taxonomy" id="337480"/>
    <lineage>
        <taxon>Bacteria</taxon>
        <taxon>Bacillati</taxon>
        <taxon>Actinomycetota</taxon>
        <taxon>Actinomycetes</taxon>
        <taxon>Micrococcales</taxon>
        <taxon>Microbacteriaceae</taxon>
        <taxon>Microbacterium</taxon>
    </lineage>
</organism>
<protein>
    <submittedName>
        <fullName evidence="5">LacI family transcriptional regulator</fullName>
    </submittedName>
</protein>
<evidence type="ECO:0000256" key="3">
    <source>
        <dbReference type="ARBA" id="ARBA00023163"/>
    </source>
</evidence>
<keyword evidence="1" id="KW-0805">Transcription regulation</keyword>
<proteinExistence type="predicted"/>
<dbReference type="InterPro" id="IPR046335">
    <property type="entry name" value="LacI/GalR-like_sensor"/>
</dbReference>
<dbReference type="InterPro" id="IPR010982">
    <property type="entry name" value="Lambda_DNA-bd_dom_sf"/>
</dbReference>
<dbReference type="Pfam" id="PF00356">
    <property type="entry name" value="LacI"/>
    <property type="match status" value="1"/>
</dbReference>
<dbReference type="GO" id="GO:0000976">
    <property type="term" value="F:transcription cis-regulatory region binding"/>
    <property type="evidence" value="ECO:0007669"/>
    <property type="project" value="TreeGrafter"/>
</dbReference>
<dbReference type="GO" id="GO:0003700">
    <property type="term" value="F:DNA-binding transcription factor activity"/>
    <property type="evidence" value="ECO:0007669"/>
    <property type="project" value="TreeGrafter"/>
</dbReference>
<dbReference type="PANTHER" id="PTHR30146">
    <property type="entry name" value="LACI-RELATED TRANSCRIPTIONAL REPRESSOR"/>
    <property type="match status" value="1"/>
</dbReference>
<dbReference type="EMBL" id="JACCBV010000001">
    <property type="protein sequence ID" value="NYE19552.1"/>
    <property type="molecule type" value="Genomic_DNA"/>
</dbReference>
<dbReference type="AlphaFoldDB" id="A0A7Y9KHJ7"/>
<evidence type="ECO:0000256" key="1">
    <source>
        <dbReference type="ARBA" id="ARBA00023015"/>
    </source>
</evidence>
<reference evidence="5 6" key="1">
    <citation type="submission" date="2020-07" db="EMBL/GenBank/DDBJ databases">
        <title>Sequencing the genomes of 1000 actinobacteria strains.</title>
        <authorList>
            <person name="Klenk H.-P."/>
        </authorList>
    </citation>
    <scope>NUCLEOTIDE SEQUENCE [LARGE SCALE GENOMIC DNA]</scope>
    <source>
        <strain evidence="5 6">DSM 24662</strain>
    </source>
</reference>
<gene>
    <name evidence="5" type="ORF">BJ991_001580</name>
</gene>
<dbReference type="SUPFAM" id="SSF47413">
    <property type="entry name" value="lambda repressor-like DNA-binding domains"/>
    <property type="match status" value="1"/>
</dbReference>
<evidence type="ECO:0000313" key="6">
    <source>
        <dbReference type="Proteomes" id="UP000576969"/>
    </source>
</evidence>
<dbReference type="PANTHER" id="PTHR30146:SF138">
    <property type="entry name" value="TRANSCRIPTIONAL REGULATORY PROTEIN"/>
    <property type="match status" value="1"/>
</dbReference>
<accession>A0A7Y9KHJ7</accession>
<dbReference type="Pfam" id="PF13377">
    <property type="entry name" value="Peripla_BP_3"/>
    <property type="match status" value="1"/>
</dbReference>
<keyword evidence="3" id="KW-0804">Transcription</keyword>
<dbReference type="PROSITE" id="PS50932">
    <property type="entry name" value="HTH_LACI_2"/>
    <property type="match status" value="1"/>
</dbReference>
<keyword evidence="6" id="KW-1185">Reference proteome</keyword>
<dbReference type="RefSeq" id="WP_179488980.1">
    <property type="nucleotide sequence ID" value="NZ_JACCBV010000001.1"/>
</dbReference>
<sequence>MPERDSTRRVTLDDVAQRAGVHKATVSRALDPATAGLISDETVRRVREAASELGYVPNIVARGLRKKASMTVGVVIPDLTNPFFPPIVRGIEDHLQPRGYTALIANTDGDDAVEEAQFTTLLGRRVDGLIVATGRHGDQPVLERAHEAGVRAVMLNRDAGSLPYPLVTGDDATGITAAVEHLHGLGHRDVVHIAGPLDLSTSIVRADAFRIAIAAHEGMRGSVVEASALTVSAGRESMEAVLADGSPTAVVASNDLIALGVLRALRAHGLTCPGDVSVVGFNDMPFAEDVQPPLTTVHVPTTEMGAEAARMLLRQIDGERQDHARVVLPVSLVVRGSTGPAPR</sequence>
<dbReference type="InterPro" id="IPR000843">
    <property type="entry name" value="HTH_LacI"/>
</dbReference>
<evidence type="ECO:0000313" key="5">
    <source>
        <dbReference type="EMBL" id="NYE19552.1"/>
    </source>
</evidence>
<name>A0A7Y9KHJ7_9MICO</name>
<dbReference type="CDD" id="cd01392">
    <property type="entry name" value="HTH_LacI"/>
    <property type="match status" value="1"/>
</dbReference>
<feature type="domain" description="HTH lacI-type" evidence="4">
    <location>
        <begin position="10"/>
        <end position="66"/>
    </location>
</feature>
<evidence type="ECO:0000259" key="4">
    <source>
        <dbReference type="PROSITE" id="PS50932"/>
    </source>
</evidence>
<dbReference type="Gene3D" id="3.40.50.2300">
    <property type="match status" value="2"/>
</dbReference>
<evidence type="ECO:0000256" key="2">
    <source>
        <dbReference type="ARBA" id="ARBA00023125"/>
    </source>
</evidence>
<dbReference type="Gene3D" id="1.10.260.40">
    <property type="entry name" value="lambda repressor-like DNA-binding domains"/>
    <property type="match status" value="1"/>
</dbReference>
<dbReference type="SMART" id="SM00354">
    <property type="entry name" value="HTH_LACI"/>
    <property type="match status" value="1"/>
</dbReference>
<dbReference type="InterPro" id="IPR028082">
    <property type="entry name" value="Peripla_BP_I"/>
</dbReference>
<dbReference type="CDD" id="cd06267">
    <property type="entry name" value="PBP1_LacI_sugar_binding-like"/>
    <property type="match status" value="1"/>
</dbReference>
<dbReference type="SUPFAM" id="SSF53822">
    <property type="entry name" value="Periplasmic binding protein-like I"/>
    <property type="match status" value="1"/>
</dbReference>
<keyword evidence="2" id="KW-0238">DNA-binding</keyword>
<dbReference type="Proteomes" id="UP000576969">
    <property type="component" value="Unassembled WGS sequence"/>
</dbReference>
<comment type="caution">
    <text evidence="5">The sequence shown here is derived from an EMBL/GenBank/DDBJ whole genome shotgun (WGS) entry which is preliminary data.</text>
</comment>